<proteinExistence type="predicted"/>
<evidence type="ECO:0000259" key="1">
    <source>
        <dbReference type="Pfam" id="PF03033"/>
    </source>
</evidence>
<dbReference type="GO" id="GO:0016758">
    <property type="term" value="F:hexosyltransferase activity"/>
    <property type="evidence" value="ECO:0007669"/>
    <property type="project" value="InterPro"/>
</dbReference>
<reference evidence="3" key="1">
    <citation type="submission" date="2018-06" db="EMBL/GenBank/DDBJ databases">
        <authorList>
            <person name="Zhirakovskaya E."/>
        </authorList>
    </citation>
    <scope>NUCLEOTIDE SEQUENCE</scope>
</reference>
<evidence type="ECO:0000259" key="2">
    <source>
        <dbReference type="Pfam" id="PF06722"/>
    </source>
</evidence>
<protein>
    <submittedName>
        <fullName evidence="3">Uncharacterized protein</fullName>
    </submittedName>
</protein>
<feature type="domain" description="Erythromycin biosynthesis protein CIII-like C-terminal" evidence="2">
    <location>
        <begin position="294"/>
        <end position="402"/>
    </location>
</feature>
<dbReference type="GO" id="GO:0005975">
    <property type="term" value="P:carbohydrate metabolic process"/>
    <property type="evidence" value="ECO:0007669"/>
    <property type="project" value="InterPro"/>
</dbReference>
<sequence>MGKKIGLQTWGTDGDIRPFVALSGGLASAGYDVTLVVTSIDGKDYTQLATALGFRIIHTGGIPEGMHIEMARKILKIKNLLKQMKVMFGELFEPGVDEIYSESKKLCAKNDAVVGHHFIYPLRISAELNKRPYATVFLCHGAIATKGVAPPGLPNLGPFVNNFLWRAGERWANANLSPMVNRLRVKEGLEPVTKVFGEGWASQKLNLIAVSETLCERPPDWGDHHKLCGFFRMPGTAEKWEPPASLKDFLAKGDKPVYLTFGSMLQFDLQKMTQLMVDAAELAGVRAIIQADWDKVNGIPESRNIYRIGKTPHDLIFPFCSMVVHHGGSGTTQASLLAGLPSVVVEHGFDQNFWGLELLRVGVTGRVLHRRSVTAKKLAMAIREVVATPDMAQTAKNIGHKMRDEDGVKKAVRFINENLF</sequence>
<gene>
    <name evidence="3" type="ORF">MNBD_NITROSPINAE01-1424</name>
</gene>
<dbReference type="EMBL" id="UOGC01000084">
    <property type="protein sequence ID" value="VAX19186.1"/>
    <property type="molecule type" value="Genomic_DNA"/>
</dbReference>
<evidence type="ECO:0000313" key="3">
    <source>
        <dbReference type="EMBL" id="VAX19186.1"/>
    </source>
</evidence>
<dbReference type="PANTHER" id="PTHR48050:SF13">
    <property type="entry name" value="STEROL 3-BETA-GLUCOSYLTRANSFERASE UGT80A2"/>
    <property type="match status" value="1"/>
</dbReference>
<dbReference type="Pfam" id="PF06722">
    <property type="entry name" value="EryCIII-like_C"/>
    <property type="match status" value="1"/>
</dbReference>
<name>A0A3B1BLI9_9ZZZZ</name>
<dbReference type="FunFam" id="3.40.50.2000:FF:000009">
    <property type="entry name" value="Sterol 3-beta-glucosyltransferase UGT80A2"/>
    <property type="match status" value="1"/>
</dbReference>
<dbReference type="PANTHER" id="PTHR48050">
    <property type="entry name" value="STEROL 3-BETA-GLUCOSYLTRANSFERASE"/>
    <property type="match status" value="1"/>
</dbReference>
<dbReference type="InterPro" id="IPR002213">
    <property type="entry name" value="UDP_glucos_trans"/>
</dbReference>
<dbReference type="CDD" id="cd03784">
    <property type="entry name" value="GT1_Gtf-like"/>
    <property type="match status" value="1"/>
</dbReference>
<dbReference type="Pfam" id="PF03033">
    <property type="entry name" value="Glyco_transf_28"/>
    <property type="match status" value="1"/>
</dbReference>
<dbReference type="GO" id="GO:0008194">
    <property type="term" value="F:UDP-glycosyltransferase activity"/>
    <property type="evidence" value="ECO:0007669"/>
    <property type="project" value="InterPro"/>
</dbReference>
<feature type="domain" description="Glycosyltransferase family 28 N-terminal" evidence="1">
    <location>
        <begin position="7"/>
        <end position="88"/>
    </location>
</feature>
<dbReference type="AlphaFoldDB" id="A0A3B1BLI9"/>
<accession>A0A3B1BLI9</accession>
<dbReference type="InterPro" id="IPR010610">
    <property type="entry name" value="EryCIII-like_C"/>
</dbReference>
<dbReference type="InterPro" id="IPR004276">
    <property type="entry name" value="GlycoTrans_28_N"/>
</dbReference>
<dbReference type="Gene3D" id="3.40.50.2000">
    <property type="entry name" value="Glycogen Phosphorylase B"/>
    <property type="match status" value="2"/>
</dbReference>
<organism evidence="3">
    <name type="scientific">hydrothermal vent metagenome</name>
    <dbReference type="NCBI Taxonomy" id="652676"/>
    <lineage>
        <taxon>unclassified sequences</taxon>
        <taxon>metagenomes</taxon>
        <taxon>ecological metagenomes</taxon>
    </lineage>
</organism>
<dbReference type="SUPFAM" id="SSF53756">
    <property type="entry name" value="UDP-Glycosyltransferase/glycogen phosphorylase"/>
    <property type="match status" value="1"/>
</dbReference>
<dbReference type="InterPro" id="IPR050426">
    <property type="entry name" value="Glycosyltransferase_28"/>
</dbReference>